<evidence type="ECO:0000259" key="1">
    <source>
        <dbReference type="Pfam" id="PF23212"/>
    </source>
</evidence>
<accession>A0A7E4UL95</accession>
<dbReference type="PANTHER" id="PTHR34717">
    <property type="entry name" value="EG:BACR7A4.20 PROTEIN"/>
    <property type="match status" value="1"/>
</dbReference>
<evidence type="ECO:0000313" key="2">
    <source>
        <dbReference type="Proteomes" id="UP000492821"/>
    </source>
</evidence>
<dbReference type="InterPro" id="IPR055492">
    <property type="entry name" value="DUF7064"/>
</dbReference>
<sequence>MFWFIFFTLFIGFVLWLLLRYDPGKTAGVYSRPTPFYPIKYALMKFVIARRQKKALASQQVEKSDGELVTGEFGGNKRNIEEMERKTKLPNDKPRAGDCVFFNASNANGWWLTLGMAQRPNDVINLFFTLKVPGLGTFVNEELPHTSNVKAIPSDSEYLTESGFRVKCIEPMRKWQISFEGNLVPAQASQPDITKTGPSTTQDPAIKPITSHFELEWTNYGEYFDFDTEISPEIIARSLALEPWSKQLFETLKATHQTHYEHFGKLSGIFGIDEFQTPEKVEMMSMRDHTITSYRNWSQIRRYIIITYHLDDGTCISTTLVSMPETVFSQLQFGYVVTPSLEKIPVDSIDIKLANFGENKKFPKKFNYSFRAGSKTYDVRVEVRDLVRFKMGLDEACYVEENMCEFWVNDVKGYGFTEVEYRIEPY</sequence>
<dbReference type="PANTHER" id="PTHR34717:SF1">
    <property type="entry name" value="EG:BACR7A4.20 PROTEIN"/>
    <property type="match status" value="1"/>
</dbReference>
<dbReference type="WBParaSite" id="Pan_g10060.t1">
    <property type="protein sequence ID" value="Pan_g10060.t1"/>
    <property type="gene ID" value="Pan_g10060"/>
</dbReference>
<dbReference type="Pfam" id="PF23212">
    <property type="entry name" value="DUF7064"/>
    <property type="match status" value="1"/>
</dbReference>
<feature type="domain" description="DUF7064" evidence="1">
    <location>
        <begin position="297"/>
        <end position="419"/>
    </location>
</feature>
<keyword evidence="2" id="KW-1185">Reference proteome</keyword>
<name>A0A7E4UL95_PANRE</name>
<evidence type="ECO:0000313" key="3">
    <source>
        <dbReference type="WBParaSite" id="Pan_g10060.t1"/>
    </source>
</evidence>
<organism evidence="2 3">
    <name type="scientific">Panagrellus redivivus</name>
    <name type="common">Microworm</name>
    <dbReference type="NCBI Taxonomy" id="6233"/>
    <lineage>
        <taxon>Eukaryota</taxon>
        <taxon>Metazoa</taxon>
        <taxon>Ecdysozoa</taxon>
        <taxon>Nematoda</taxon>
        <taxon>Chromadorea</taxon>
        <taxon>Rhabditida</taxon>
        <taxon>Tylenchina</taxon>
        <taxon>Panagrolaimomorpha</taxon>
        <taxon>Panagrolaimoidea</taxon>
        <taxon>Panagrolaimidae</taxon>
        <taxon>Panagrellus</taxon>
    </lineage>
</organism>
<reference evidence="2" key="1">
    <citation type="journal article" date="2013" name="Genetics">
        <title>The draft genome and transcriptome of Panagrellus redivivus are shaped by the harsh demands of a free-living lifestyle.</title>
        <authorList>
            <person name="Srinivasan J."/>
            <person name="Dillman A.R."/>
            <person name="Macchietto M.G."/>
            <person name="Heikkinen L."/>
            <person name="Lakso M."/>
            <person name="Fracchia K.M."/>
            <person name="Antoshechkin I."/>
            <person name="Mortazavi A."/>
            <person name="Wong G."/>
            <person name="Sternberg P.W."/>
        </authorList>
    </citation>
    <scope>NUCLEOTIDE SEQUENCE [LARGE SCALE GENOMIC DNA]</scope>
    <source>
        <strain evidence="2">MT8872</strain>
    </source>
</reference>
<protein>
    <submittedName>
        <fullName evidence="3">DUF3598 domain-containing protein</fullName>
    </submittedName>
</protein>
<dbReference type="Proteomes" id="UP000492821">
    <property type="component" value="Unassembled WGS sequence"/>
</dbReference>
<dbReference type="AlphaFoldDB" id="A0A7E4UL95"/>
<reference evidence="3" key="2">
    <citation type="submission" date="2020-10" db="UniProtKB">
        <authorList>
            <consortium name="WormBaseParasite"/>
        </authorList>
    </citation>
    <scope>IDENTIFICATION</scope>
</reference>
<proteinExistence type="predicted"/>